<evidence type="ECO:0000313" key="17">
    <source>
        <dbReference type="Proteomes" id="UP000007464"/>
    </source>
</evidence>
<dbReference type="NCBIfam" id="NF008114">
    <property type="entry name" value="PRK10861.1"/>
    <property type="match status" value="1"/>
</dbReference>
<dbReference type="Gene3D" id="2.10.109.10">
    <property type="entry name" value="Umud Fragment, subunit A"/>
    <property type="match status" value="1"/>
</dbReference>
<keyword evidence="9 13" id="KW-0378">Hydrolase</keyword>
<keyword evidence="11 13" id="KW-0472">Membrane</keyword>
<comment type="subcellular location">
    <subcellularLocation>
        <location evidence="2">Cell membrane</location>
        <topology evidence="2">Multi-pass membrane protein</topology>
    </subcellularLocation>
    <subcellularLocation>
        <location evidence="14">Membrane</location>
        <topology evidence="14">Multi-pass membrane protein</topology>
    </subcellularLocation>
</comment>
<evidence type="ECO:0000256" key="3">
    <source>
        <dbReference type="ARBA" id="ARBA00009370"/>
    </source>
</evidence>
<dbReference type="PROSITE" id="PS00761">
    <property type="entry name" value="SPASE_I_3"/>
    <property type="match status" value="1"/>
</dbReference>
<dbReference type="Pfam" id="PF10502">
    <property type="entry name" value="Peptidase_S26"/>
    <property type="match status" value="1"/>
</dbReference>
<feature type="transmembrane region" description="Helical" evidence="13">
    <location>
        <begin position="68"/>
        <end position="86"/>
    </location>
</feature>
<dbReference type="InterPro" id="IPR000223">
    <property type="entry name" value="Pept_S26A_signal_pept_1"/>
</dbReference>
<dbReference type="PANTHER" id="PTHR43390">
    <property type="entry name" value="SIGNAL PEPTIDASE I"/>
    <property type="match status" value="1"/>
</dbReference>
<accession>E8Q6F6</accession>
<evidence type="ECO:0000256" key="10">
    <source>
        <dbReference type="ARBA" id="ARBA00022989"/>
    </source>
</evidence>
<feature type="active site" evidence="12">
    <location>
        <position position="151"/>
    </location>
</feature>
<dbReference type="GO" id="GO:0006465">
    <property type="term" value="P:signal peptide processing"/>
    <property type="evidence" value="ECO:0007669"/>
    <property type="project" value="InterPro"/>
</dbReference>
<dbReference type="PROSITE" id="PS00501">
    <property type="entry name" value="SPASE_I_1"/>
    <property type="match status" value="1"/>
</dbReference>
<dbReference type="NCBIfam" id="TIGR02227">
    <property type="entry name" value="sigpep_I_bact"/>
    <property type="match status" value="2"/>
</dbReference>
<name>E8Q6F6_BLOVB</name>
<dbReference type="InterPro" id="IPR019757">
    <property type="entry name" value="Pept_S26A_signal_pept_1_Lys-AS"/>
</dbReference>
<dbReference type="GO" id="GO:0004252">
    <property type="term" value="F:serine-type endopeptidase activity"/>
    <property type="evidence" value="ECO:0007669"/>
    <property type="project" value="InterPro"/>
</dbReference>
<organism evidence="16 17">
    <name type="scientific">Blochmanniella vafra (strain BVAF)</name>
    <dbReference type="NCBI Taxonomy" id="859654"/>
    <lineage>
        <taxon>Bacteria</taxon>
        <taxon>Pseudomonadati</taxon>
        <taxon>Pseudomonadota</taxon>
        <taxon>Gammaproteobacteria</taxon>
        <taxon>Enterobacterales</taxon>
        <taxon>Enterobacteriaceae</taxon>
        <taxon>ant endosymbionts</taxon>
        <taxon>Candidatus Blochmanniella</taxon>
    </lineage>
</organism>
<evidence type="ECO:0000256" key="5">
    <source>
        <dbReference type="ARBA" id="ARBA00019232"/>
    </source>
</evidence>
<evidence type="ECO:0000256" key="13">
    <source>
        <dbReference type="RuleBase" id="RU003993"/>
    </source>
</evidence>
<feature type="active site" evidence="12">
    <location>
        <position position="96"/>
    </location>
</feature>
<keyword evidence="6" id="KW-1003">Cell membrane</keyword>
<dbReference type="Proteomes" id="UP000007464">
    <property type="component" value="Chromosome"/>
</dbReference>
<feature type="domain" description="Peptidase S26" evidence="15">
    <location>
        <begin position="67"/>
        <end position="309"/>
    </location>
</feature>
<dbReference type="OrthoDB" id="9815782at2"/>
<evidence type="ECO:0000256" key="11">
    <source>
        <dbReference type="ARBA" id="ARBA00023136"/>
    </source>
</evidence>
<dbReference type="Gene3D" id="2.170.230.10">
    <property type="match status" value="1"/>
</dbReference>
<evidence type="ECO:0000313" key="16">
    <source>
        <dbReference type="EMBL" id="ADV33925.1"/>
    </source>
</evidence>
<evidence type="ECO:0000259" key="15">
    <source>
        <dbReference type="Pfam" id="PF10502"/>
    </source>
</evidence>
<evidence type="ECO:0000256" key="2">
    <source>
        <dbReference type="ARBA" id="ARBA00004651"/>
    </source>
</evidence>
<dbReference type="InterPro" id="IPR019766">
    <property type="entry name" value="Sign_pep_all-beta_subdom"/>
</dbReference>
<dbReference type="InterPro" id="IPR019756">
    <property type="entry name" value="Pept_S26A_signal_pept_1_Ser-AS"/>
</dbReference>
<dbReference type="AlphaFoldDB" id="E8Q6F6"/>
<dbReference type="PROSITE" id="PS00760">
    <property type="entry name" value="SPASE_I_2"/>
    <property type="match status" value="1"/>
</dbReference>
<dbReference type="PANTHER" id="PTHR43390:SF1">
    <property type="entry name" value="CHLOROPLAST PROCESSING PEPTIDASE"/>
    <property type="match status" value="1"/>
</dbReference>
<evidence type="ECO:0000256" key="1">
    <source>
        <dbReference type="ARBA" id="ARBA00000677"/>
    </source>
</evidence>
<evidence type="ECO:0000256" key="12">
    <source>
        <dbReference type="PIRSR" id="PIRSR600223-1"/>
    </source>
</evidence>
<gene>
    <name evidence="16" type="primary">lepB</name>
    <name evidence="16" type="ordered locus">BVAF_543</name>
</gene>
<dbReference type="MEROPS" id="S26.001"/>
<evidence type="ECO:0000256" key="8">
    <source>
        <dbReference type="ARBA" id="ARBA00022692"/>
    </source>
</evidence>
<protein>
    <recommendedName>
        <fullName evidence="5 13">Signal peptidase I</fullName>
        <ecNumber evidence="4 13">3.4.21.89</ecNumber>
    </recommendedName>
</protein>
<dbReference type="PRINTS" id="PR00727">
    <property type="entry name" value="LEADERPTASE"/>
</dbReference>
<sequence length="333" mass="38857">MINTFSFILMFITGLSGICWILKKLYVIFLYKRNEFKKINLKEIQSDCWSSNNVLNLFTLFFSKSYECISSIFPVLLLIFIFRSFIFEPFQIPSGSMMPTLLIGDLILVNKFVYGIKDPINHKTLINFNKPKRGDLVVFKYPKDLKLNYIKRVIGEPGDKIIYNIISKKLIIYPIDDHGEYSKELSITYSNIMLSNFVQTFYKSRTGEINTNFIKIEDDSVKDYPDGIRLVETVESFGGLKHNILTMISPGDIRFMKMYDQHSSHLVSEWIVPKNEYFVMGDNRDNSSDSRYWGCVPTQNIIGKAVMIWLSLKKQERQWPTGIQFNRIGNIIR</sequence>
<evidence type="ECO:0000256" key="6">
    <source>
        <dbReference type="ARBA" id="ARBA00022475"/>
    </source>
</evidence>
<dbReference type="GO" id="GO:0009003">
    <property type="term" value="F:signal peptidase activity"/>
    <property type="evidence" value="ECO:0007669"/>
    <property type="project" value="UniProtKB-EC"/>
</dbReference>
<dbReference type="InterPro" id="IPR019758">
    <property type="entry name" value="Pept_S26A_signal_pept_1_CS"/>
</dbReference>
<dbReference type="STRING" id="859654.BVAF_543"/>
<dbReference type="KEGG" id="bva:BVAF_543"/>
<reference evidence="16 17" key="1">
    <citation type="journal article" date="2010" name="BMC Genomics">
        <title>Unprecedented loss of ammonia assimilation capability in a urease-encoding bacterial mutualist.</title>
        <authorList>
            <person name="Williams L.E."/>
            <person name="Wernegreen J.J."/>
        </authorList>
    </citation>
    <scope>NUCLEOTIDE SEQUENCE [LARGE SCALE GENOMIC DNA]</scope>
    <source>
        <strain evidence="16 17">BVAF</strain>
    </source>
</reference>
<dbReference type="SUPFAM" id="SSF51306">
    <property type="entry name" value="LexA/Signal peptidase"/>
    <property type="match status" value="1"/>
</dbReference>
<keyword evidence="7 13" id="KW-0645">Protease</keyword>
<dbReference type="HOGENOM" id="CLU_028723_1_1_6"/>
<dbReference type="InterPro" id="IPR019533">
    <property type="entry name" value="Peptidase_S26"/>
</dbReference>
<comment type="catalytic activity">
    <reaction evidence="1 13">
        <text>Cleavage of hydrophobic, N-terminal signal or leader sequences from secreted and periplasmic proteins.</text>
        <dbReference type="EC" id="3.4.21.89"/>
    </reaction>
</comment>
<dbReference type="GO" id="GO:0005886">
    <property type="term" value="C:plasma membrane"/>
    <property type="evidence" value="ECO:0007669"/>
    <property type="project" value="UniProtKB-SubCell"/>
</dbReference>
<evidence type="ECO:0000256" key="4">
    <source>
        <dbReference type="ARBA" id="ARBA00013208"/>
    </source>
</evidence>
<dbReference type="RefSeq" id="WP_013516850.1">
    <property type="nucleotide sequence ID" value="NC_014909.2"/>
</dbReference>
<evidence type="ECO:0000256" key="14">
    <source>
        <dbReference type="RuleBase" id="RU362042"/>
    </source>
</evidence>
<keyword evidence="10 13" id="KW-1133">Transmembrane helix</keyword>
<comment type="similarity">
    <text evidence="3 14">Belongs to the peptidase S26 family.</text>
</comment>
<dbReference type="InterPro" id="IPR036286">
    <property type="entry name" value="LexA/Signal_pep-like_sf"/>
</dbReference>
<keyword evidence="8 13" id="KW-0812">Transmembrane</keyword>
<evidence type="ECO:0000256" key="9">
    <source>
        <dbReference type="ARBA" id="ARBA00022801"/>
    </source>
</evidence>
<dbReference type="CDD" id="cd06530">
    <property type="entry name" value="S26_SPase_I"/>
    <property type="match status" value="1"/>
</dbReference>
<feature type="transmembrane region" description="Helical" evidence="13">
    <location>
        <begin position="6"/>
        <end position="31"/>
    </location>
</feature>
<evidence type="ECO:0000256" key="7">
    <source>
        <dbReference type="ARBA" id="ARBA00022670"/>
    </source>
</evidence>
<dbReference type="EMBL" id="CP002189">
    <property type="protein sequence ID" value="ADV33925.1"/>
    <property type="molecule type" value="Genomic_DNA"/>
</dbReference>
<dbReference type="EC" id="3.4.21.89" evidence="4 13"/>
<keyword evidence="17" id="KW-1185">Reference proteome</keyword>
<proteinExistence type="inferred from homology"/>